<dbReference type="Proteomes" id="UP000008204">
    <property type="component" value="Chromosome"/>
</dbReference>
<accession>B7K0Q7</accession>
<dbReference type="OrthoDB" id="486897at2"/>
<dbReference type="PANTHER" id="PTHR36440">
    <property type="entry name" value="PUTATIVE (AFU_ORTHOLOGUE AFUA_8G07350)-RELATED"/>
    <property type="match status" value="1"/>
</dbReference>
<gene>
    <name evidence="3" type="ordered locus">PCC8801_0105</name>
</gene>
<dbReference type="InterPro" id="IPR013096">
    <property type="entry name" value="Cupin_2"/>
</dbReference>
<dbReference type="KEGG" id="cyp:PCC8801_0105"/>
<dbReference type="AlphaFoldDB" id="B7K0Q7"/>
<dbReference type="HOGENOM" id="CLU_103066_3_1_3"/>
<evidence type="ECO:0000259" key="2">
    <source>
        <dbReference type="Pfam" id="PF07883"/>
    </source>
</evidence>
<evidence type="ECO:0000256" key="1">
    <source>
        <dbReference type="SAM" id="Phobius"/>
    </source>
</evidence>
<sequence length="204" mass="23020">MLIRKALMWFVVTTITVMMLSSSWIYSTLNAQNPLFVDASNDPALQFSDISNPQALSETQGESKWAMGILVTLKLQSKDSNGAYAIFEDYILPGVGTPLHIHTREEEFWFMLDGELEWYVGDRLFNAKQGDFINTSRGIPHRFQNISNKPAKMLLGYAPAGFEQWFIDIGQPVTNAKIPPKTTPEDIEKAIKVAQEYGVNFIKP</sequence>
<dbReference type="SUPFAM" id="SSF51182">
    <property type="entry name" value="RmlC-like cupins"/>
    <property type="match status" value="1"/>
</dbReference>
<keyword evidence="4" id="KW-1185">Reference proteome</keyword>
<keyword evidence="1" id="KW-1133">Transmembrane helix</keyword>
<proteinExistence type="predicted"/>
<dbReference type="InterPro" id="IPR014710">
    <property type="entry name" value="RmlC-like_jellyroll"/>
</dbReference>
<dbReference type="InterPro" id="IPR011051">
    <property type="entry name" value="RmlC_Cupin_sf"/>
</dbReference>
<name>B7K0Q7_RIPO1</name>
<reference evidence="4" key="1">
    <citation type="journal article" date="2011" name="MBio">
        <title>Novel metabolic attributes of the genus Cyanothece, comprising a group of unicellular nitrogen-fixing Cyanobacteria.</title>
        <authorList>
            <person name="Bandyopadhyay A."/>
            <person name="Elvitigala T."/>
            <person name="Welsh E."/>
            <person name="Stockel J."/>
            <person name="Liberton M."/>
            <person name="Min H."/>
            <person name="Sherman L.A."/>
            <person name="Pakrasi H.B."/>
        </authorList>
    </citation>
    <scope>NUCLEOTIDE SEQUENCE [LARGE SCALE GENOMIC DNA]</scope>
    <source>
        <strain evidence="4">PCC 8801</strain>
    </source>
</reference>
<dbReference type="eggNOG" id="COG0662">
    <property type="taxonomic scope" value="Bacteria"/>
</dbReference>
<evidence type="ECO:0000313" key="4">
    <source>
        <dbReference type="Proteomes" id="UP000008204"/>
    </source>
</evidence>
<dbReference type="EMBL" id="CP001287">
    <property type="protein sequence ID" value="ACK64211.1"/>
    <property type="molecule type" value="Genomic_DNA"/>
</dbReference>
<feature type="transmembrane region" description="Helical" evidence="1">
    <location>
        <begin position="7"/>
        <end position="26"/>
    </location>
</feature>
<dbReference type="InterPro" id="IPR053146">
    <property type="entry name" value="QDO-like"/>
</dbReference>
<dbReference type="Gene3D" id="2.60.120.10">
    <property type="entry name" value="Jelly Rolls"/>
    <property type="match status" value="1"/>
</dbReference>
<feature type="domain" description="Cupin type-2" evidence="2">
    <location>
        <begin position="92"/>
        <end position="155"/>
    </location>
</feature>
<dbReference type="PANTHER" id="PTHR36440:SF1">
    <property type="entry name" value="PUTATIVE (AFU_ORTHOLOGUE AFUA_8G07350)-RELATED"/>
    <property type="match status" value="1"/>
</dbReference>
<dbReference type="STRING" id="41431.PCC8801_0105"/>
<dbReference type="Pfam" id="PF07883">
    <property type="entry name" value="Cupin_2"/>
    <property type="match status" value="1"/>
</dbReference>
<keyword evidence="1" id="KW-0812">Transmembrane</keyword>
<protein>
    <submittedName>
        <fullName evidence="3">Cupin 2 conserved barrel domain protein</fullName>
    </submittedName>
</protein>
<organism evidence="3 4">
    <name type="scientific">Rippkaea orientalis (strain PCC 8801 / RF-1)</name>
    <name type="common">Cyanothece sp. (strain PCC 8801)</name>
    <dbReference type="NCBI Taxonomy" id="41431"/>
    <lineage>
        <taxon>Bacteria</taxon>
        <taxon>Bacillati</taxon>
        <taxon>Cyanobacteriota</taxon>
        <taxon>Cyanophyceae</taxon>
        <taxon>Oscillatoriophycideae</taxon>
        <taxon>Chroococcales</taxon>
        <taxon>Aphanothecaceae</taxon>
        <taxon>Rippkaea</taxon>
        <taxon>Rippkaea orientalis</taxon>
    </lineage>
</organism>
<dbReference type="RefSeq" id="WP_012593488.1">
    <property type="nucleotide sequence ID" value="NC_011726.1"/>
</dbReference>
<evidence type="ECO:0000313" key="3">
    <source>
        <dbReference type="EMBL" id="ACK64211.1"/>
    </source>
</evidence>
<keyword evidence="1" id="KW-0472">Membrane</keyword>